<proteinExistence type="predicted"/>
<evidence type="ECO:0000313" key="3">
    <source>
        <dbReference type="Proteomes" id="UP000729402"/>
    </source>
</evidence>
<keyword evidence="3" id="KW-1185">Reference proteome</keyword>
<dbReference type="Proteomes" id="UP000729402">
    <property type="component" value="Unassembled WGS sequence"/>
</dbReference>
<feature type="region of interest" description="Disordered" evidence="1">
    <location>
        <begin position="32"/>
        <end position="55"/>
    </location>
</feature>
<dbReference type="AlphaFoldDB" id="A0A8J5WD59"/>
<gene>
    <name evidence="2" type="ORF">GUJ93_ZPchr0010g8080</name>
</gene>
<reference evidence="2" key="2">
    <citation type="submission" date="2021-02" db="EMBL/GenBank/DDBJ databases">
        <authorList>
            <person name="Kimball J.A."/>
            <person name="Haas M.W."/>
            <person name="Macchietto M."/>
            <person name="Kono T."/>
            <person name="Duquette J."/>
            <person name="Shao M."/>
        </authorList>
    </citation>
    <scope>NUCLEOTIDE SEQUENCE</scope>
    <source>
        <tissue evidence="2">Fresh leaf tissue</tissue>
    </source>
</reference>
<evidence type="ECO:0000313" key="2">
    <source>
        <dbReference type="EMBL" id="KAG8088703.1"/>
    </source>
</evidence>
<protein>
    <submittedName>
        <fullName evidence="2">Uncharacterized protein</fullName>
    </submittedName>
</protein>
<evidence type="ECO:0000256" key="1">
    <source>
        <dbReference type="SAM" id="MobiDB-lite"/>
    </source>
</evidence>
<reference evidence="2" key="1">
    <citation type="journal article" date="2021" name="bioRxiv">
        <title>Whole Genome Assembly and Annotation of Northern Wild Rice, Zizania palustris L., Supports a Whole Genome Duplication in the Zizania Genus.</title>
        <authorList>
            <person name="Haas M."/>
            <person name="Kono T."/>
            <person name="Macchietto M."/>
            <person name="Millas R."/>
            <person name="McGilp L."/>
            <person name="Shao M."/>
            <person name="Duquette J."/>
            <person name="Hirsch C.N."/>
            <person name="Kimball J."/>
        </authorList>
    </citation>
    <scope>NUCLEOTIDE SEQUENCE</scope>
    <source>
        <tissue evidence="2">Fresh leaf tissue</tissue>
    </source>
</reference>
<organism evidence="2 3">
    <name type="scientific">Zizania palustris</name>
    <name type="common">Northern wild rice</name>
    <dbReference type="NCBI Taxonomy" id="103762"/>
    <lineage>
        <taxon>Eukaryota</taxon>
        <taxon>Viridiplantae</taxon>
        <taxon>Streptophyta</taxon>
        <taxon>Embryophyta</taxon>
        <taxon>Tracheophyta</taxon>
        <taxon>Spermatophyta</taxon>
        <taxon>Magnoliopsida</taxon>
        <taxon>Liliopsida</taxon>
        <taxon>Poales</taxon>
        <taxon>Poaceae</taxon>
        <taxon>BOP clade</taxon>
        <taxon>Oryzoideae</taxon>
        <taxon>Oryzeae</taxon>
        <taxon>Zizaniinae</taxon>
        <taxon>Zizania</taxon>
    </lineage>
</organism>
<feature type="region of interest" description="Disordered" evidence="1">
    <location>
        <begin position="67"/>
        <end position="117"/>
    </location>
</feature>
<dbReference type="EMBL" id="JAAALK010000082">
    <property type="protein sequence ID" value="KAG8088703.1"/>
    <property type="molecule type" value="Genomic_DNA"/>
</dbReference>
<comment type="caution">
    <text evidence="2">The sequence shown here is derived from an EMBL/GenBank/DDBJ whole genome shotgun (WGS) entry which is preliminary data.</text>
</comment>
<sequence length="117" mass="12643">MDEGEPFLDDVLEGFDELPDVPIVDHPMVQEPQESVELSGVSSAPSLESAVEQPPLPQFSHLRWPRWDPLGGPRPPAPLVLSRPRPWSPPGAPRSGSSTLGVGGAGHPVLPLPRPRW</sequence>
<accession>A0A8J5WD59</accession>
<name>A0A8J5WD59_ZIZPA</name>